<feature type="signal peptide" evidence="2">
    <location>
        <begin position="1"/>
        <end position="26"/>
    </location>
</feature>
<comment type="caution">
    <text evidence="3">The sequence shown here is derived from an EMBL/GenBank/DDBJ whole genome shotgun (WGS) entry which is preliminary data.</text>
</comment>
<reference evidence="3 4" key="1">
    <citation type="submission" date="2016-12" db="EMBL/GenBank/DDBJ databases">
        <title>The draft genome sequence of Actinophytocola xinjiangensis.</title>
        <authorList>
            <person name="Wang W."/>
            <person name="Yuan L."/>
        </authorList>
    </citation>
    <scope>NUCLEOTIDE SEQUENCE [LARGE SCALE GENOMIC DNA]</scope>
    <source>
        <strain evidence="3 4">CGMCC 4.4663</strain>
    </source>
</reference>
<dbReference type="RefSeq" id="WP_075133667.1">
    <property type="nucleotide sequence ID" value="NZ_MSIF01000006.1"/>
</dbReference>
<evidence type="ECO:0000256" key="1">
    <source>
        <dbReference type="SAM" id="MobiDB-lite"/>
    </source>
</evidence>
<evidence type="ECO:0000313" key="3">
    <source>
        <dbReference type="EMBL" id="OLF10677.1"/>
    </source>
</evidence>
<protein>
    <submittedName>
        <fullName evidence="3">Uncharacterized protein</fullName>
    </submittedName>
</protein>
<dbReference type="EMBL" id="MSIF01000006">
    <property type="protein sequence ID" value="OLF10677.1"/>
    <property type="molecule type" value="Genomic_DNA"/>
</dbReference>
<evidence type="ECO:0000256" key="2">
    <source>
        <dbReference type="SAM" id="SignalP"/>
    </source>
</evidence>
<feature type="compositionally biased region" description="Polar residues" evidence="1">
    <location>
        <begin position="365"/>
        <end position="375"/>
    </location>
</feature>
<proteinExistence type="predicted"/>
<feature type="region of interest" description="Disordered" evidence="1">
    <location>
        <begin position="365"/>
        <end position="387"/>
    </location>
</feature>
<evidence type="ECO:0000313" key="4">
    <source>
        <dbReference type="Proteomes" id="UP000185696"/>
    </source>
</evidence>
<name>A0A7Z0WNA0_9PSEU</name>
<keyword evidence="2" id="KW-0732">Signal</keyword>
<dbReference type="Proteomes" id="UP000185696">
    <property type="component" value="Unassembled WGS sequence"/>
</dbReference>
<dbReference type="OrthoDB" id="9152336at2"/>
<organism evidence="3 4">
    <name type="scientific">Actinophytocola xinjiangensis</name>
    <dbReference type="NCBI Taxonomy" id="485602"/>
    <lineage>
        <taxon>Bacteria</taxon>
        <taxon>Bacillati</taxon>
        <taxon>Actinomycetota</taxon>
        <taxon>Actinomycetes</taxon>
        <taxon>Pseudonocardiales</taxon>
        <taxon>Pseudonocardiaceae</taxon>
    </lineage>
</organism>
<keyword evidence="4" id="KW-1185">Reference proteome</keyword>
<feature type="chain" id="PRO_5039541115" evidence="2">
    <location>
        <begin position="27"/>
        <end position="421"/>
    </location>
</feature>
<accession>A0A7Z0WNA0</accession>
<dbReference type="AlphaFoldDB" id="A0A7Z0WNA0"/>
<sequence>MRPRTPLLIATVAAVTVALVPAQAAAAPAAPAEAPTAAPTATSATPGFVAPLNLDLARAHLDAADRARLDAITATLPADWQERLARFRAELGIEPSPVEQAVARAIDPSQYECQPTAFSDYTSTLLADVDLGTLLTLLILGVLDYPTYDALLFGTARDKDYGIPHQYKTPVTQTVRKSQKFWDVDLSDVQTLAMRNDMLADHARMARVIGVLFPADTPEDSASTATILMDMIRTAPGLDGGRNPIFTLNAFAFTAEGETDPIFQGLPDKVIFGEGLGVALGELGLGGTGAKAVVAHEMAHQVQFEQGYFDSPLTGPEATRRTELMADAFGTYFVAHKRGFGFTGESLRTATQAFYEVGDCSFTSNGHHGTPNQRRAASEWGADQATTRPPFPVWPSDTLYAAFERQLPTFLLPDAAQAPAA</sequence>
<gene>
    <name evidence="3" type="ORF">BLA60_16065</name>
</gene>